<comment type="caution">
    <text evidence="3">The sequence shown here is derived from an EMBL/GenBank/DDBJ whole genome shotgun (WGS) entry which is preliminary data.</text>
</comment>
<keyword evidence="4" id="KW-1185">Reference proteome</keyword>
<organism evidence="3 4">
    <name type="scientific">Lusitaniella coriacea LEGE 07157</name>
    <dbReference type="NCBI Taxonomy" id="945747"/>
    <lineage>
        <taxon>Bacteria</taxon>
        <taxon>Bacillati</taxon>
        <taxon>Cyanobacteriota</taxon>
        <taxon>Cyanophyceae</taxon>
        <taxon>Spirulinales</taxon>
        <taxon>Lusitaniellaceae</taxon>
        <taxon>Lusitaniella</taxon>
    </lineage>
</organism>
<dbReference type="EMBL" id="JADEWZ010000007">
    <property type="protein sequence ID" value="MBE9115584.1"/>
    <property type="molecule type" value="Genomic_DNA"/>
</dbReference>
<sequence length="259" mass="29574">MLETLKKYSVLELPVHLSDDYASWLRSRIEQNIGTHVVTLNAEMAMLSEQNDVLANIIRKADLVIPDGSGVIFYLRLHNQSQQRCPGIELAASVLQQTAQMENSDPVVFYGGAPGVTQKAAEFWQQQLPGLSILAYHGYLNDTEEREFKQLLADKQPRLILVGLGVPRQEIWISQNRSLCPNATWIGVGGSFDIWSGIKTRAPMWLRDNHMEWLYRLYQEPWRWRRMLVLPKFALRAIAMGFKNSSRRTHNASLPVGDD</sequence>
<reference evidence="3" key="1">
    <citation type="submission" date="2020-10" db="EMBL/GenBank/DDBJ databases">
        <authorList>
            <person name="Castelo-Branco R."/>
            <person name="Eusebio N."/>
            <person name="Adriana R."/>
            <person name="Vieira A."/>
            <person name="Brugerolle De Fraissinette N."/>
            <person name="Rezende De Castro R."/>
            <person name="Schneider M.P."/>
            <person name="Vasconcelos V."/>
            <person name="Leao P.N."/>
        </authorList>
    </citation>
    <scope>NUCLEOTIDE SEQUENCE</scope>
    <source>
        <strain evidence="3">LEGE 07157</strain>
    </source>
</reference>
<keyword evidence="2" id="KW-0808">Transferase</keyword>
<dbReference type="Pfam" id="PF03808">
    <property type="entry name" value="Glyco_tran_WecG"/>
    <property type="match status" value="1"/>
</dbReference>
<keyword evidence="1" id="KW-0328">Glycosyltransferase</keyword>
<proteinExistence type="predicted"/>
<dbReference type="Proteomes" id="UP000654482">
    <property type="component" value="Unassembled WGS sequence"/>
</dbReference>
<dbReference type="InterPro" id="IPR004629">
    <property type="entry name" value="WecG_TagA_CpsF"/>
</dbReference>
<accession>A0A8J7DV48</accession>
<evidence type="ECO:0000256" key="1">
    <source>
        <dbReference type="ARBA" id="ARBA00022676"/>
    </source>
</evidence>
<name>A0A8J7DV48_9CYAN</name>
<dbReference type="CDD" id="cd06533">
    <property type="entry name" value="Glyco_transf_WecG_TagA"/>
    <property type="match status" value="1"/>
</dbReference>
<dbReference type="NCBIfam" id="TIGR00696">
    <property type="entry name" value="wecG_tagA_cpsF"/>
    <property type="match status" value="1"/>
</dbReference>
<evidence type="ECO:0000256" key="2">
    <source>
        <dbReference type="ARBA" id="ARBA00022679"/>
    </source>
</evidence>
<protein>
    <submittedName>
        <fullName evidence="3">WecB/TagA/CpsF family glycosyltransferase</fullName>
    </submittedName>
</protein>
<dbReference type="GO" id="GO:0016758">
    <property type="term" value="F:hexosyltransferase activity"/>
    <property type="evidence" value="ECO:0007669"/>
    <property type="project" value="TreeGrafter"/>
</dbReference>
<dbReference type="AlphaFoldDB" id="A0A8J7DV48"/>
<dbReference type="PANTHER" id="PTHR34136">
    <property type="match status" value="1"/>
</dbReference>
<evidence type="ECO:0000313" key="4">
    <source>
        <dbReference type="Proteomes" id="UP000654482"/>
    </source>
</evidence>
<gene>
    <name evidence="3" type="ORF">IQ249_06705</name>
</gene>
<dbReference type="PANTHER" id="PTHR34136:SF1">
    <property type="entry name" value="UDP-N-ACETYL-D-MANNOSAMINURONIC ACID TRANSFERASE"/>
    <property type="match status" value="1"/>
</dbReference>
<evidence type="ECO:0000313" key="3">
    <source>
        <dbReference type="EMBL" id="MBE9115584.1"/>
    </source>
</evidence>
<dbReference type="RefSeq" id="WP_194028672.1">
    <property type="nucleotide sequence ID" value="NZ_JADEWZ010000007.1"/>
</dbReference>